<accession>A0ABT7KRQ5</accession>
<dbReference type="PANTHER" id="PTHR33498:SF1">
    <property type="entry name" value="TRANSPOSASE FOR INSERTION SEQUENCE ELEMENT IS1557"/>
    <property type="match status" value="1"/>
</dbReference>
<dbReference type="InterPro" id="IPR029261">
    <property type="entry name" value="Transposase_Znf"/>
</dbReference>
<dbReference type="Pfam" id="PF14690">
    <property type="entry name" value="Zn_ribbon_ISL3"/>
    <property type="match status" value="1"/>
</dbReference>
<name>A0ABT7KRQ5_9HYPH</name>
<evidence type="ECO:0000313" key="5">
    <source>
        <dbReference type="Proteomes" id="UP001172630"/>
    </source>
</evidence>
<dbReference type="InterPro" id="IPR047951">
    <property type="entry name" value="Transpos_ISL3"/>
</dbReference>
<dbReference type="Pfam" id="PF01610">
    <property type="entry name" value="DDE_Tnp_ISL3"/>
    <property type="match status" value="1"/>
</dbReference>
<dbReference type="NCBIfam" id="NF033550">
    <property type="entry name" value="transpos_ISL3"/>
    <property type="match status" value="1"/>
</dbReference>
<sequence length="389" mass="43254">MLEFFNSLLPENFEVVEIARQCGAVVISAQSISTSSNCPTCGQSSGRVHSHYMRQIADLPCQDQATEIRLRVRRFRCVDSQCVTRIFTERFPGSVSANARRTNRLSTAQTAISFTTGGEPGGRLSQKLAMPVSGDTLLRMVRSSAHEPYPAPRIVGIDDWAWRKGQRYGTIVCDLERNRIPDLLPERNADVVAAWLARHPGIEIIARDRAGVYAEGGRRGAPDATQIADRWHLLANLGEAPRLAVGRHRKAVRLAGVAAMTEIAAEGHDDPEHGSQKQTSLQSLRQQRKLQRRDLYEEVMRLRDAGITSARQIAPQVGMSVRTIERWLAAGGEPEHHRPSVHTIPFWRSRIIFFDVGTKDVATVGSFCPRSKPRDLKEAVPLFTDGPQT</sequence>
<feature type="domain" description="Transposase IS204/IS1001/IS1096/IS1165 zinc-finger" evidence="3">
    <location>
        <begin position="38"/>
        <end position="78"/>
    </location>
</feature>
<organism evidence="4 5">
    <name type="scientific">Rhizobium calliandrae</name>
    <dbReference type="NCBI Taxonomy" id="1312182"/>
    <lineage>
        <taxon>Bacteria</taxon>
        <taxon>Pseudomonadati</taxon>
        <taxon>Pseudomonadota</taxon>
        <taxon>Alphaproteobacteria</taxon>
        <taxon>Hyphomicrobiales</taxon>
        <taxon>Rhizobiaceae</taxon>
        <taxon>Rhizobium/Agrobacterium group</taxon>
        <taxon>Rhizobium</taxon>
    </lineage>
</organism>
<evidence type="ECO:0000259" key="3">
    <source>
        <dbReference type="Pfam" id="PF14690"/>
    </source>
</evidence>
<proteinExistence type="predicted"/>
<dbReference type="Proteomes" id="UP001172630">
    <property type="component" value="Unassembled WGS sequence"/>
</dbReference>
<feature type="region of interest" description="Disordered" evidence="1">
    <location>
        <begin position="266"/>
        <end position="289"/>
    </location>
</feature>
<reference evidence="4" key="1">
    <citation type="submission" date="2023-06" db="EMBL/GenBank/DDBJ databases">
        <title>Phylogenetic Diversity of Rhizobium strains.</title>
        <authorList>
            <person name="Moura F.T."/>
            <person name="Helene L.C.F."/>
            <person name="Hungria M."/>
        </authorList>
    </citation>
    <scope>NUCLEOTIDE SEQUENCE</scope>
    <source>
        <strain evidence="4">CCGE524</strain>
    </source>
</reference>
<keyword evidence="5" id="KW-1185">Reference proteome</keyword>
<evidence type="ECO:0000259" key="2">
    <source>
        <dbReference type="Pfam" id="PF01610"/>
    </source>
</evidence>
<protein>
    <submittedName>
        <fullName evidence="4">ISL3 family transposase</fullName>
    </submittedName>
</protein>
<dbReference type="EMBL" id="JARFYN010000104">
    <property type="protein sequence ID" value="MDL2410733.1"/>
    <property type="molecule type" value="Genomic_DNA"/>
</dbReference>
<dbReference type="InterPro" id="IPR002560">
    <property type="entry name" value="Transposase_DDE"/>
</dbReference>
<evidence type="ECO:0000256" key="1">
    <source>
        <dbReference type="SAM" id="MobiDB-lite"/>
    </source>
</evidence>
<feature type="domain" description="Transposase IS204/IS1001/IS1096/IS1165 DDE" evidence="2">
    <location>
        <begin position="155"/>
        <end position="242"/>
    </location>
</feature>
<gene>
    <name evidence="4" type="ORF">PY650_35305</name>
</gene>
<dbReference type="PANTHER" id="PTHR33498">
    <property type="entry name" value="TRANSPOSASE FOR INSERTION SEQUENCE ELEMENT IS1557"/>
    <property type="match status" value="1"/>
</dbReference>
<feature type="compositionally biased region" description="Basic and acidic residues" evidence="1">
    <location>
        <begin position="266"/>
        <end position="275"/>
    </location>
</feature>
<feature type="compositionally biased region" description="Low complexity" evidence="1">
    <location>
        <begin position="276"/>
        <end position="285"/>
    </location>
</feature>
<dbReference type="RefSeq" id="WP_285884701.1">
    <property type="nucleotide sequence ID" value="NZ_JARFYN010000104.1"/>
</dbReference>
<comment type="caution">
    <text evidence="4">The sequence shown here is derived from an EMBL/GenBank/DDBJ whole genome shotgun (WGS) entry which is preliminary data.</text>
</comment>
<evidence type="ECO:0000313" key="4">
    <source>
        <dbReference type="EMBL" id="MDL2410733.1"/>
    </source>
</evidence>